<name>A0A1L6MVQ8_9BACT</name>
<dbReference type="Gene3D" id="3.30.1330.30">
    <property type="match status" value="1"/>
</dbReference>
<proteinExistence type="predicted"/>
<keyword evidence="3" id="KW-1185">Reference proteome</keyword>
<dbReference type="Gene3D" id="3.30.1230.10">
    <property type="entry name" value="YlxR-like"/>
    <property type="match status" value="1"/>
</dbReference>
<evidence type="ECO:0000313" key="3">
    <source>
        <dbReference type="Proteomes" id="UP000185544"/>
    </source>
</evidence>
<dbReference type="AlphaFoldDB" id="A0A1L6MVQ8"/>
<sequence length="240" mass="26879">MKFGIYQSSAADLRQQKQKVLLLAKNSRGQVKRRCVGCLKDSSRDDLLRVVQSMGETNFSPISVDFKGGTCGRGAYLHLHARCLSMACRGGFSRAFRSPITVEREQFMLMLEEARDRRMESLLRAGYRAKRVVVGSDASERAIQKGAPLTILAWDAGKSVMKGAVENEIRQGRVLSWKDKASLGALFDREQISVMTVTKDSFAYPLHRTFMAVEVVREDRASRFKEKDVKSFGGSISVDE</sequence>
<dbReference type="EMBL" id="CP016908">
    <property type="protein sequence ID" value="APR99495.1"/>
    <property type="molecule type" value="Genomic_DNA"/>
</dbReference>
<dbReference type="InterPro" id="IPR029064">
    <property type="entry name" value="Ribosomal_eL30-like_sf"/>
</dbReference>
<dbReference type="InterPro" id="IPR037465">
    <property type="entry name" value="YlxR"/>
</dbReference>
<organism evidence="2 3">
    <name type="scientific">Pajaroellobacter abortibovis</name>
    <dbReference type="NCBI Taxonomy" id="1882918"/>
    <lineage>
        <taxon>Bacteria</taxon>
        <taxon>Pseudomonadati</taxon>
        <taxon>Myxococcota</taxon>
        <taxon>Polyangia</taxon>
        <taxon>Polyangiales</taxon>
        <taxon>Polyangiaceae</taxon>
    </lineage>
</organism>
<gene>
    <name evidence="2" type="ORF">BCY86_01460</name>
</gene>
<dbReference type="STRING" id="1882918.BCY86_01460"/>
<protein>
    <recommendedName>
        <fullName evidence="1">YlxR domain-containing protein</fullName>
    </recommendedName>
</protein>
<reference evidence="2 3" key="1">
    <citation type="submission" date="2016-08" db="EMBL/GenBank/DDBJ databases">
        <title>Identification and validation of antigenic proteins from Pajaroellobacter abortibovis using de-novo genome sequence assembly and reverse vaccinology.</title>
        <authorList>
            <person name="Welly B.T."/>
            <person name="Miller M.R."/>
            <person name="Stott J.L."/>
            <person name="Blanchard M.T."/>
            <person name="Islas-Trejo A.D."/>
            <person name="O'Rourke S.M."/>
            <person name="Young A.E."/>
            <person name="Medrano J.F."/>
            <person name="Van Eenennaam A.L."/>
        </authorList>
    </citation>
    <scope>NUCLEOTIDE SEQUENCE [LARGE SCALE GENOMIC DNA]</scope>
    <source>
        <strain evidence="2 3">BTF92-0548A/99-0131</strain>
    </source>
</reference>
<dbReference type="Pfam" id="PF04296">
    <property type="entry name" value="YlxR"/>
    <property type="match status" value="1"/>
</dbReference>
<accession>A0A1L6MVQ8</accession>
<evidence type="ECO:0000259" key="1">
    <source>
        <dbReference type="Pfam" id="PF04296"/>
    </source>
</evidence>
<dbReference type="Proteomes" id="UP000185544">
    <property type="component" value="Chromosome"/>
</dbReference>
<evidence type="ECO:0000313" key="2">
    <source>
        <dbReference type="EMBL" id="APR99495.1"/>
    </source>
</evidence>
<dbReference type="PANTHER" id="PTHR34215">
    <property type="entry name" value="BLL0784 PROTEIN"/>
    <property type="match status" value="1"/>
</dbReference>
<dbReference type="PANTHER" id="PTHR34215:SF1">
    <property type="entry name" value="YLXR DOMAIN-CONTAINING PROTEIN"/>
    <property type="match status" value="1"/>
</dbReference>
<feature type="domain" description="YlxR" evidence="1">
    <location>
        <begin position="33"/>
        <end position="106"/>
    </location>
</feature>
<dbReference type="InterPro" id="IPR007393">
    <property type="entry name" value="YlxR_dom"/>
</dbReference>
<dbReference type="SUPFAM" id="SSF64376">
    <property type="entry name" value="YlxR-like"/>
    <property type="match status" value="1"/>
</dbReference>
<dbReference type="KEGG" id="pabo:BCY86_01460"/>
<dbReference type="InterPro" id="IPR035931">
    <property type="entry name" value="YlxR-like_sf"/>
</dbReference>